<dbReference type="Proteomes" id="UP000318017">
    <property type="component" value="Chromosome"/>
</dbReference>
<dbReference type="InterPro" id="IPR036237">
    <property type="entry name" value="Xyl_isomerase-like_sf"/>
</dbReference>
<reference evidence="2 3" key="1">
    <citation type="submission" date="2019-02" db="EMBL/GenBank/DDBJ databases">
        <title>Deep-cultivation of Planctomycetes and their phenomic and genomic characterization uncovers novel biology.</title>
        <authorList>
            <person name="Wiegand S."/>
            <person name="Jogler M."/>
            <person name="Boedeker C."/>
            <person name="Pinto D."/>
            <person name="Vollmers J."/>
            <person name="Rivas-Marin E."/>
            <person name="Kohn T."/>
            <person name="Peeters S.H."/>
            <person name="Heuer A."/>
            <person name="Rast P."/>
            <person name="Oberbeckmann S."/>
            <person name="Bunk B."/>
            <person name="Jeske O."/>
            <person name="Meyerdierks A."/>
            <person name="Storesund J.E."/>
            <person name="Kallscheuer N."/>
            <person name="Luecker S."/>
            <person name="Lage O.M."/>
            <person name="Pohl T."/>
            <person name="Merkel B.J."/>
            <person name="Hornburger P."/>
            <person name="Mueller R.-W."/>
            <person name="Bruemmer F."/>
            <person name="Labrenz M."/>
            <person name="Spormann A.M."/>
            <person name="Op den Camp H."/>
            <person name="Overmann J."/>
            <person name="Amann R."/>
            <person name="Jetten M.S.M."/>
            <person name="Mascher T."/>
            <person name="Medema M.H."/>
            <person name="Devos D.P."/>
            <person name="Kaster A.-K."/>
            <person name="Ovreas L."/>
            <person name="Rohde M."/>
            <person name="Galperin M.Y."/>
            <person name="Jogler C."/>
        </authorList>
    </citation>
    <scope>NUCLEOTIDE SEQUENCE [LARGE SCALE GENOMIC DNA]</scope>
    <source>
        <strain evidence="2 3">Q31a</strain>
    </source>
</reference>
<gene>
    <name evidence="2" type="ORF">Q31a_39740</name>
</gene>
<dbReference type="InterPro" id="IPR013022">
    <property type="entry name" value="Xyl_isomerase-like_TIM-brl"/>
</dbReference>
<name>A0A518GAM1_9BACT</name>
<accession>A0A518GAM1</accession>
<dbReference type="RefSeq" id="WP_145081025.1">
    <property type="nucleotide sequence ID" value="NZ_CP036298.1"/>
</dbReference>
<evidence type="ECO:0000313" key="2">
    <source>
        <dbReference type="EMBL" id="QDV25648.1"/>
    </source>
</evidence>
<dbReference type="EMBL" id="CP036298">
    <property type="protein sequence ID" value="QDV25648.1"/>
    <property type="molecule type" value="Genomic_DNA"/>
</dbReference>
<feature type="domain" description="Xylose isomerase-like TIM barrel" evidence="1">
    <location>
        <begin position="20"/>
        <end position="228"/>
    </location>
</feature>
<dbReference type="KEGG" id="ahel:Q31a_39740"/>
<keyword evidence="2" id="KW-0413">Isomerase</keyword>
<dbReference type="Gene3D" id="3.20.20.150">
    <property type="entry name" value="Divalent-metal-dependent TIM barrel enzymes"/>
    <property type="match status" value="1"/>
</dbReference>
<sequence length="249" mass="28011">MYVAVSTDCYPDLLMPEVVEAFVDLEFTTVEIALREDGTPLSPSRIDDNFDKAVHLARRSHRLEVCSYDVHIDAQGEAFYDQFAAICRLGKATKVVTLTVPSGELGTPFNEEVERLQRLVDLATDEGVRVAMKSQIGRLSEDPDTVKVLCDNVKGLGLTFDPSHYHCGPHAAKSLDRIMPYVFHVHLRDSKADQLQVRVGQGEIEYGKFVLMLQRAGYSQALSIQMAPMKEFEQRGELRKLRLLLETLL</sequence>
<dbReference type="AlphaFoldDB" id="A0A518GAM1"/>
<dbReference type="SUPFAM" id="SSF51658">
    <property type="entry name" value="Xylose isomerase-like"/>
    <property type="match status" value="1"/>
</dbReference>
<dbReference type="GO" id="GO:0016853">
    <property type="term" value="F:isomerase activity"/>
    <property type="evidence" value="ECO:0007669"/>
    <property type="project" value="UniProtKB-KW"/>
</dbReference>
<dbReference type="PANTHER" id="PTHR12110">
    <property type="entry name" value="HYDROXYPYRUVATE ISOMERASE"/>
    <property type="match status" value="1"/>
</dbReference>
<dbReference type="OrthoDB" id="253436at2"/>
<evidence type="ECO:0000259" key="1">
    <source>
        <dbReference type="Pfam" id="PF01261"/>
    </source>
</evidence>
<proteinExistence type="predicted"/>
<evidence type="ECO:0000313" key="3">
    <source>
        <dbReference type="Proteomes" id="UP000318017"/>
    </source>
</evidence>
<keyword evidence="3" id="KW-1185">Reference proteome</keyword>
<dbReference type="InterPro" id="IPR050312">
    <property type="entry name" value="IolE/XylAMocC-like"/>
</dbReference>
<dbReference type="PANTHER" id="PTHR12110:SF53">
    <property type="entry name" value="BLR5974 PROTEIN"/>
    <property type="match status" value="1"/>
</dbReference>
<protein>
    <submittedName>
        <fullName evidence="2">Xylose isomerase-like TIM barrel</fullName>
    </submittedName>
</protein>
<dbReference type="Pfam" id="PF01261">
    <property type="entry name" value="AP_endonuc_2"/>
    <property type="match status" value="1"/>
</dbReference>
<organism evidence="2 3">
    <name type="scientific">Aureliella helgolandensis</name>
    <dbReference type="NCBI Taxonomy" id="2527968"/>
    <lineage>
        <taxon>Bacteria</taxon>
        <taxon>Pseudomonadati</taxon>
        <taxon>Planctomycetota</taxon>
        <taxon>Planctomycetia</taxon>
        <taxon>Pirellulales</taxon>
        <taxon>Pirellulaceae</taxon>
        <taxon>Aureliella</taxon>
    </lineage>
</organism>